<evidence type="ECO:0000313" key="2">
    <source>
        <dbReference type="EMBL" id="SDB28623.1"/>
    </source>
</evidence>
<keyword evidence="3" id="KW-1185">Reference proteome</keyword>
<dbReference type="Gene3D" id="3.80.10.10">
    <property type="entry name" value="Ribonuclease Inhibitor"/>
    <property type="match status" value="1"/>
</dbReference>
<dbReference type="PROSITE" id="PS00018">
    <property type="entry name" value="EF_HAND_1"/>
    <property type="match status" value="1"/>
</dbReference>
<accession>A0A1G6C6V2</accession>
<keyword evidence="1" id="KW-0472">Membrane</keyword>
<evidence type="ECO:0008006" key="4">
    <source>
        <dbReference type="Google" id="ProtNLM"/>
    </source>
</evidence>
<dbReference type="InterPro" id="IPR032675">
    <property type="entry name" value="LRR_dom_sf"/>
</dbReference>
<evidence type="ECO:0000313" key="3">
    <source>
        <dbReference type="Proteomes" id="UP000199228"/>
    </source>
</evidence>
<dbReference type="RefSeq" id="WP_090174343.1">
    <property type="nucleotide sequence ID" value="NZ_FMXR01000016.1"/>
</dbReference>
<evidence type="ECO:0000256" key="1">
    <source>
        <dbReference type="SAM" id="Phobius"/>
    </source>
</evidence>
<gene>
    <name evidence="2" type="ORF">SAMN02910417_02131</name>
</gene>
<dbReference type="AlphaFoldDB" id="A0A1G6C6V2"/>
<protein>
    <recommendedName>
        <fullName evidence="4">EF-hand domain-containing protein</fullName>
    </recommendedName>
</protein>
<dbReference type="OrthoDB" id="1771527at2"/>
<feature type="transmembrane region" description="Helical" evidence="1">
    <location>
        <begin position="6"/>
        <end position="25"/>
    </location>
</feature>
<dbReference type="Proteomes" id="UP000199228">
    <property type="component" value="Unassembled WGS sequence"/>
</dbReference>
<name>A0A1G6C6V2_EUBOX</name>
<keyword evidence="1" id="KW-0812">Transmembrane</keyword>
<dbReference type="InterPro" id="IPR013783">
    <property type="entry name" value="Ig-like_fold"/>
</dbReference>
<dbReference type="EMBL" id="FMXR01000016">
    <property type="protein sequence ID" value="SDB28623.1"/>
    <property type="molecule type" value="Genomic_DNA"/>
</dbReference>
<organism evidence="2 3">
    <name type="scientific">Eubacterium oxidoreducens</name>
    <dbReference type="NCBI Taxonomy" id="1732"/>
    <lineage>
        <taxon>Bacteria</taxon>
        <taxon>Bacillati</taxon>
        <taxon>Bacillota</taxon>
        <taxon>Clostridia</taxon>
        <taxon>Eubacteriales</taxon>
        <taxon>Eubacteriaceae</taxon>
        <taxon>Eubacterium</taxon>
    </lineage>
</organism>
<dbReference type="Gene3D" id="2.60.40.10">
    <property type="entry name" value="Immunoglobulins"/>
    <property type="match status" value="1"/>
</dbReference>
<keyword evidence="1" id="KW-1133">Transmembrane helix</keyword>
<sequence length="420" mass="47695">MNIRTWASVVVLPTLVIGLCIIGGIKVQASQTVVKEQSVSAGSSNLTYKWEYDLEEGATLDDYELEMSTDASFAEDDTIEFDSDNATFTKVSTSKFQIKIPFDKLGNGGAYYIRVKLAYTDASGQEYKMYSSVTQYTVVKINKSNFPGMYKLLKKGVYGKKKRYDADKDGYLTTQELQQITELNNHVIVKKNKKYTNSENVQYKVTSFKGIEYLTNLKTVDIGKYAKKIADLRACTAKKAYFDYVLSSNIKVNAPNATSVYVFADEYAASTKSVNVSSCKKAVELVVYGSFNKYLTVKMPKKNSHLRIVSLSYVTNKSIDGNKYKNLNQLYLYAANTSSVKLTKCKNLHYAYFYFDLNLKKIDLTKNKKLRAVDAFQCFNLKKANIKTSSGKKTIDHGKWWYKTKAYKKEVKKINQYKSC</sequence>
<reference evidence="2 3" key="1">
    <citation type="submission" date="2016-10" db="EMBL/GenBank/DDBJ databases">
        <authorList>
            <person name="de Groot N.N."/>
        </authorList>
    </citation>
    <scope>NUCLEOTIDE SEQUENCE [LARGE SCALE GENOMIC DNA]</scope>
    <source>
        <strain evidence="2 3">DSM 3217</strain>
    </source>
</reference>
<dbReference type="InterPro" id="IPR018247">
    <property type="entry name" value="EF_Hand_1_Ca_BS"/>
</dbReference>
<proteinExistence type="predicted"/>